<dbReference type="GeneID" id="116217920"/>
<gene>
    <name evidence="11" type="primary">LOC116217920</name>
</gene>
<dbReference type="Gene3D" id="3.10.250.10">
    <property type="entry name" value="SRCR-like domain"/>
    <property type="match status" value="2"/>
</dbReference>
<evidence type="ECO:0000256" key="4">
    <source>
        <dbReference type="ARBA" id="ARBA00022737"/>
    </source>
</evidence>
<dbReference type="SMART" id="SM00202">
    <property type="entry name" value="SR"/>
    <property type="match status" value="2"/>
</dbReference>
<dbReference type="GO" id="GO:0005886">
    <property type="term" value="C:plasma membrane"/>
    <property type="evidence" value="ECO:0007669"/>
    <property type="project" value="TreeGrafter"/>
</dbReference>
<keyword evidence="4" id="KW-0677">Repeat</keyword>
<dbReference type="SUPFAM" id="SSF56487">
    <property type="entry name" value="SRCR-like"/>
    <property type="match status" value="2"/>
</dbReference>
<accession>A0A6P8GW88</accession>
<feature type="domain" description="SRCR" evidence="9">
    <location>
        <begin position="146"/>
        <end position="246"/>
    </location>
</feature>
<feature type="region of interest" description="Disordered" evidence="8">
    <location>
        <begin position="355"/>
        <end position="438"/>
    </location>
</feature>
<dbReference type="PANTHER" id="PTHR48071:SF15">
    <property type="entry name" value="SRCR DOMAIN-CONTAINING PROTEIN"/>
    <property type="match status" value="1"/>
</dbReference>
<dbReference type="PROSITE" id="PS50287">
    <property type="entry name" value="SRCR_2"/>
    <property type="match status" value="2"/>
</dbReference>
<sequence>MELLKCAMLFQMLRCGANQYTSPIALPTQTQEEPNQNLPTALPTQTQEEPPPRVTLLRETCTWTLQRDTGSKVILTLELRDNLTQQICQSLNCGPVSTFSESRASPNSTCLSHCLHVNRSGLGNCAEVVGNGCKVLSKVICEHHRVQLADGGHRCGGRVELWQDGRWGTVCDDDWDLSDANIVCAQLGCGYAVMATGQDGRFGPGKGSILLDDLNCTGHEGNLWECPTRKGPDDCGHKEDAGVVCSEFKDVRLTGGLDRCSGRVEIHRKGTWGTVCDTCWGKEEANMVCSMLNCGTAFQFSAFSPYFPHSNGTKWYYMCYAQHTGLWDCQEFPNKPHLCIDSKAAGLFCTKSLGLPQPPTPEHSTMARTTGKTAPLQQQTNKNKQTRLTSVSSLLPQDSTPTTTNKQKQTNKADFSQFFIATRQHPYNNKQTKTNKQG</sequence>
<feature type="disulfide bond" evidence="7">
    <location>
        <begin position="216"/>
        <end position="226"/>
    </location>
</feature>
<feature type="compositionally biased region" description="Low complexity" evidence="8">
    <location>
        <begin position="402"/>
        <end position="412"/>
    </location>
</feature>
<reference evidence="11" key="1">
    <citation type="submission" date="2025-08" db="UniProtKB">
        <authorList>
            <consortium name="RefSeq"/>
        </authorList>
    </citation>
    <scope>IDENTIFICATION</scope>
</reference>
<dbReference type="PRINTS" id="PR00258">
    <property type="entry name" value="SPERACTRCPTR"/>
</dbReference>
<dbReference type="FunFam" id="3.10.250.10:FF:000017">
    <property type="entry name" value="CD6 molecule"/>
    <property type="match status" value="1"/>
</dbReference>
<organism evidence="10 11">
    <name type="scientific">Clupea harengus</name>
    <name type="common">Atlantic herring</name>
    <dbReference type="NCBI Taxonomy" id="7950"/>
    <lineage>
        <taxon>Eukaryota</taxon>
        <taxon>Metazoa</taxon>
        <taxon>Chordata</taxon>
        <taxon>Craniata</taxon>
        <taxon>Vertebrata</taxon>
        <taxon>Euteleostomi</taxon>
        <taxon>Actinopterygii</taxon>
        <taxon>Neopterygii</taxon>
        <taxon>Teleostei</taxon>
        <taxon>Clupei</taxon>
        <taxon>Clupeiformes</taxon>
        <taxon>Clupeoidei</taxon>
        <taxon>Clupeidae</taxon>
        <taxon>Clupea</taxon>
    </lineage>
</organism>
<evidence type="ECO:0000256" key="6">
    <source>
        <dbReference type="ARBA" id="ARBA00023180"/>
    </source>
</evidence>
<evidence type="ECO:0000256" key="1">
    <source>
        <dbReference type="ARBA" id="ARBA00004613"/>
    </source>
</evidence>
<evidence type="ECO:0000256" key="5">
    <source>
        <dbReference type="ARBA" id="ARBA00023157"/>
    </source>
</evidence>
<dbReference type="FunFam" id="3.10.250.10:FF:000002">
    <property type="entry name" value="Scavenger receptor cysteine-rich type 1 protein M130"/>
    <property type="match status" value="1"/>
</dbReference>
<dbReference type="RefSeq" id="XP_031442196.1">
    <property type="nucleotide sequence ID" value="XM_031586336.2"/>
</dbReference>
<proteinExistence type="predicted"/>
<evidence type="ECO:0000256" key="7">
    <source>
        <dbReference type="PROSITE-ProRule" id="PRU00196"/>
    </source>
</evidence>
<dbReference type="OrthoDB" id="536948at2759"/>
<dbReference type="AlphaFoldDB" id="A0A6P8GW88"/>
<dbReference type="Pfam" id="PF00530">
    <property type="entry name" value="SRCR"/>
    <property type="match status" value="2"/>
</dbReference>
<dbReference type="GO" id="GO:0004252">
    <property type="term" value="F:serine-type endopeptidase activity"/>
    <property type="evidence" value="ECO:0007669"/>
    <property type="project" value="TreeGrafter"/>
</dbReference>
<feature type="disulfide bond" evidence="7">
    <location>
        <begin position="171"/>
        <end position="235"/>
    </location>
</feature>
<dbReference type="InterPro" id="IPR001190">
    <property type="entry name" value="SRCR"/>
</dbReference>
<dbReference type="Proteomes" id="UP000515152">
    <property type="component" value="Chromosome 19"/>
</dbReference>
<feature type="disulfide bond" evidence="7">
    <location>
        <begin position="319"/>
        <end position="329"/>
    </location>
</feature>
<keyword evidence="3" id="KW-0732">Signal</keyword>
<protein>
    <submittedName>
        <fullName evidence="11">T-cell differentiation antigen CD6-like</fullName>
    </submittedName>
</protein>
<dbReference type="PANTHER" id="PTHR48071">
    <property type="entry name" value="SRCR DOMAIN-CONTAINING PROTEIN"/>
    <property type="match status" value="1"/>
</dbReference>
<feature type="compositionally biased region" description="Polar residues" evidence="8">
    <location>
        <begin position="30"/>
        <end position="48"/>
    </location>
</feature>
<evidence type="ECO:0000259" key="9">
    <source>
        <dbReference type="PROSITE" id="PS50287"/>
    </source>
</evidence>
<feature type="compositionally biased region" description="Polar residues" evidence="8">
    <location>
        <begin position="425"/>
        <end position="438"/>
    </location>
</feature>
<dbReference type="GO" id="GO:0031638">
    <property type="term" value="P:zymogen activation"/>
    <property type="evidence" value="ECO:0007669"/>
    <property type="project" value="TreeGrafter"/>
</dbReference>
<dbReference type="PROSITE" id="PS00420">
    <property type="entry name" value="SRCR_1"/>
    <property type="match status" value="1"/>
</dbReference>
<name>A0A6P8GW88_CLUHA</name>
<dbReference type="InterPro" id="IPR036772">
    <property type="entry name" value="SRCR-like_dom_sf"/>
</dbReference>
<dbReference type="KEGG" id="char:116217920"/>
<feature type="region of interest" description="Disordered" evidence="8">
    <location>
        <begin position="30"/>
        <end position="51"/>
    </location>
</feature>
<keyword evidence="6" id="KW-0325">Glycoprotein</keyword>
<evidence type="ECO:0000256" key="2">
    <source>
        <dbReference type="ARBA" id="ARBA00022525"/>
    </source>
</evidence>
<dbReference type="GO" id="GO:0005615">
    <property type="term" value="C:extracellular space"/>
    <property type="evidence" value="ECO:0007669"/>
    <property type="project" value="TreeGrafter"/>
</dbReference>
<keyword evidence="2" id="KW-0964">Secreted</keyword>
<evidence type="ECO:0000256" key="8">
    <source>
        <dbReference type="SAM" id="MobiDB-lite"/>
    </source>
</evidence>
<keyword evidence="5 7" id="KW-1015">Disulfide bond</keyword>
<evidence type="ECO:0000313" key="11">
    <source>
        <dbReference type="RefSeq" id="XP_031442196.1"/>
    </source>
</evidence>
<evidence type="ECO:0000256" key="3">
    <source>
        <dbReference type="ARBA" id="ARBA00022729"/>
    </source>
</evidence>
<feature type="domain" description="SRCR" evidence="9">
    <location>
        <begin position="251"/>
        <end position="350"/>
    </location>
</feature>
<keyword evidence="10" id="KW-1185">Reference proteome</keyword>
<feature type="disulfide bond" evidence="7">
    <location>
        <begin position="184"/>
        <end position="245"/>
    </location>
</feature>
<evidence type="ECO:0000313" key="10">
    <source>
        <dbReference type="Proteomes" id="UP000515152"/>
    </source>
</evidence>
<comment type="subcellular location">
    <subcellularLocation>
        <location evidence="1">Secreted</location>
    </subcellularLocation>
</comment>
<feature type="compositionally biased region" description="Polar residues" evidence="8">
    <location>
        <begin position="362"/>
        <end position="401"/>
    </location>
</feature>
<comment type="caution">
    <text evidence="7">Lacks conserved residue(s) required for the propagation of feature annotation.</text>
</comment>